<keyword evidence="2" id="KW-1185">Reference proteome</keyword>
<protein>
    <submittedName>
        <fullName evidence="1">Uncharacterized protein</fullName>
    </submittedName>
</protein>
<dbReference type="AlphaFoldDB" id="A0A6I6JF06"/>
<dbReference type="RefSeq" id="WP_158949694.1">
    <property type="nucleotide sequence ID" value="NZ_CP046400.1"/>
</dbReference>
<evidence type="ECO:0000313" key="2">
    <source>
        <dbReference type="Proteomes" id="UP000428328"/>
    </source>
</evidence>
<evidence type="ECO:0000313" key="1">
    <source>
        <dbReference type="EMBL" id="QGY41426.1"/>
    </source>
</evidence>
<name>A0A6I6JF06_9BACT</name>
<dbReference type="KEGG" id="psel:GM415_15305"/>
<organism evidence="1 2">
    <name type="scientific">Pseudodesulfovibrio cashew</name>
    <dbReference type="NCBI Taxonomy" id="2678688"/>
    <lineage>
        <taxon>Bacteria</taxon>
        <taxon>Pseudomonadati</taxon>
        <taxon>Thermodesulfobacteriota</taxon>
        <taxon>Desulfovibrionia</taxon>
        <taxon>Desulfovibrionales</taxon>
        <taxon>Desulfovibrionaceae</taxon>
    </lineage>
</organism>
<gene>
    <name evidence="1" type="ORF">GM415_15305</name>
</gene>
<dbReference type="EMBL" id="CP046400">
    <property type="protein sequence ID" value="QGY41426.1"/>
    <property type="molecule type" value="Genomic_DNA"/>
</dbReference>
<proteinExistence type="predicted"/>
<dbReference type="Proteomes" id="UP000428328">
    <property type="component" value="Chromosome"/>
</dbReference>
<reference evidence="1 2" key="1">
    <citation type="submission" date="2019-11" db="EMBL/GenBank/DDBJ databases">
        <authorList>
            <person name="Zheng R.K."/>
            <person name="Sun C.M."/>
        </authorList>
    </citation>
    <scope>NUCLEOTIDE SEQUENCE [LARGE SCALE GENOMIC DNA]</scope>
    <source>
        <strain evidence="1 2">SRB007</strain>
    </source>
</reference>
<accession>A0A6I6JF06</accession>
<sequence length="213" mass="23800">MELSREMIRNIFRAPEASTDRLVRVTVRPDVRFLDGRGREKDWLPDVDEVKTWACVVHGQCYVSKHNGVVLSGRSRPIVNDTCQDGDLATGAQTVRLAPGTIVQSGISIVLRNGFRTVTAVVGIVPEPNPIPADNDFSDVNLWPQDAAVKTSESLTHFATIKVEGVVQLSPEDARLISNFREDIRIHGEKHVRKVLDFVANQIRRRMDKAQPK</sequence>